<dbReference type="SUPFAM" id="SSF52047">
    <property type="entry name" value="RNI-like"/>
    <property type="match status" value="1"/>
</dbReference>
<sequence>MKKNNHKFKKTYLIFFIGTFILGNILPGINSTIVANTNGLIEASNENDDEIKSQTDSSSNEEIDLDIDKQAQQNEILPEKSTSTKASGDIATGTKGTSKWRIDAEGTLRIGEGRWNTALNSETVWRSHASEIQKIVFEGKVVAINGIKTMFKGLTEVKTIENISYLDVSQVYGFDSAFEDMKSLKSLDLSSWNTSYKSSYGSSFNSMFSGMSSLTYLNVSTWDVSQGGIMTMMFAGTSSLESLDISRWNTDSLFNTANMFLGSGLKSLDLSNWNMSKVSNMNQMFANSNIESLNLSGWDNSAAYYRDGVFSNIPIKQLVLGPKVILYPEMNLPDVLVNESYTGKWINVGIGTIESPKGTNIWSSTELLTRYNGAKDADTYIWERNLQLDVNTKMSNILLGTDISDINPDEFIDSVKLGSKYLSKNEYIVKMTSNPKTTQVGSSKTKLEVIPIIDESKALEVESTANIVWGSTLVVKDKSLTSTDVSISLLHNNGKPYLNSNEGSGFATEPGALTSRPIVDIYRYNDENQLVRAHYNTVYTSQEELSQRWNGLFTKTALNYGDVLTLEVMKSSPMVSWNGNNTFISRNNTLLTETVGYDYAYYELTTSGYRLLRLNQLMVNNDQKVKLNTSKEEMNKNISDYISLPEHIENPNNYRMEFESVDTSSSGNKKSTINVYETLESGGEFKTTYEVAYTVYPEITESYYDVDGKQIEQSQTTEFEYGKEFAPSPEKYIENNGVLYIYKGWVDALPGTGAIIPQEGIPAPTLVEKNYYYIYEKADKFINVTLPTEVVFVTFDSNNKISSKKYEIRNNSDELPIEVSLERFDKVTSDIKLLSSNTPDPTQEEASAKLNLYVDNKSVIPGLTEDTPRQTITKIDTNTSRAISLEGTYFGNMSEKNILDYKMHLRFKATKDNKN</sequence>
<reference evidence="3" key="1">
    <citation type="submission" date="2022-06" db="EMBL/GenBank/DDBJ databases">
        <title>Lactococcus from bovine mastitis in China.</title>
        <authorList>
            <person name="Lin Y."/>
            <person name="Han B."/>
        </authorList>
    </citation>
    <scope>NUCLEOTIDE SEQUENCE</scope>
    <source>
        <strain evidence="3">Ningxia-I-26</strain>
    </source>
</reference>
<feature type="compositionally biased region" description="Polar residues" evidence="1">
    <location>
        <begin position="74"/>
        <end position="86"/>
    </location>
</feature>
<dbReference type="Proteomes" id="UP001153199">
    <property type="component" value="Unassembled WGS sequence"/>
</dbReference>
<proteinExistence type="predicted"/>
<keyword evidence="2" id="KW-0812">Transmembrane</keyword>
<dbReference type="EMBL" id="JAMWFV010000032">
    <property type="protein sequence ID" value="MDG6146210.1"/>
    <property type="molecule type" value="Genomic_DNA"/>
</dbReference>
<protein>
    <submittedName>
        <fullName evidence="3">BspA family leucine-rich repeat surface protein</fullName>
    </submittedName>
</protein>
<keyword evidence="2" id="KW-1133">Transmembrane helix</keyword>
<dbReference type="InterPro" id="IPR005046">
    <property type="entry name" value="DUF285"/>
</dbReference>
<comment type="caution">
    <text evidence="3">The sequence shown here is derived from an EMBL/GenBank/DDBJ whole genome shotgun (WGS) entry which is preliminary data.</text>
</comment>
<evidence type="ECO:0000256" key="2">
    <source>
        <dbReference type="SAM" id="Phobius"/>
    </source>
</evidence>
<dbReference type="NCBIfam" id="TIGR02167">
    <property type="entry name" value="Liste_lipo_26"/>
    <property type="match status" value="4"/>
</dbReference>
<feature type="region of interest" description="Disordered" evidence="1">
    <location>
        <begin position="45"/>
        <end position="65"/>
    </location>
</feature>
<dbReference type="Gene3D" id="3.80.10.10">
    <property type="entry name" value="Ribonuclease Inhibitor"/>
    <property type="match status" value="1"/>
</dbReference>
<dbReference type="InterPro" id="IPR032675">
    <property type="entry name" value="LRR_dom_sf"/>
</dbReference>
<evidence type="ECO:0000313" key="4">
    <source>
        <dbReference type="Proteomes" id="UP001153199"/>
    </source>
</evidence>
<keyword evidence="4" id="KW-1185">Reference proteome</keyword>
<accession>A0A9X4P1X7</accession>
<dbReference type="RefSeq" id="WP_279360707.1">
    <property type="nucleotide sequence ID" value="NZ_CP141727.1"/>
</dbReference>
<dbReference type="AlphaFoldDB" id="A0A9X4P1X7"/>
<organism evidence="3 4">
    <name type="scientific">Lactococcus formosensis</name>
    <dbReference type="NCBI Taxonomy" id="1281486"/>
    <lineage>
        <taxon>Bacteria</taxon>
        <taxon>Bacillati</taxon>
        <taxon>Bacillota</taxon>
        <taxon>Bacilli</taxon>
        <taxon>Lactobacillales</taxon>
        <taxon>Streptococcaceae</taxon>
        <taxon>Lactococcus</taxon>
    </lineage>
</organism>
<feature type="region of interest" description="Disordered" evidence="1">
    <location>
        <begin position="74"/>
        <end position="93"/>
    </location>
</feature>
<keyword evidence="2" id="KW-0472">Membrane</keyword>
<gene>
    <name evidence="3" type="ORF">NF717_11220</name>
</gene>
<dbReference type="InterPro" id="IPR011889">
    <property type="entry name" value="Liste_lipo_26"/>
</dbReference>
<dbReference type="Pfam" id="PF03382">
    <property type="entry name" value="DUF285"/>
    <property type="match status" value="2"/>
</dbReference>
<evidence type="ECO:0000313" key="3">
    <source>
        <dbReference type="EMBL" id="MDG6146210.1"/>
    </source>
</evidence>
<name>A0A9X4P1X7_9LACT</name>
<evidence type="ECO:0000256" key="1">
    <source>
        <dbReference type="SAM" id="MobiDB-lite"/>
    </source>
</evidence>
<feature type="transmembrane region" description="Helical" evidence="2">
    <location>
        <begin position="12"/>
        <end position="29"/>
    </location>
</feature>